<evidence type="ECO:0000256" key="3">
    <source>
        <dbReference type="ARBA" id="ARBA00022679"/>
    </source>
</evidence>
<dbReference type="GO" id="GO:0003677">
    <property type="term" value="F:DNA binding"/>
    <property type="evidence" value="ECO:0007669"/>
    <property type="project" value="InterPro"/>
</dbReference>
<dbReference type="InterPro" id="IPR002941">
    <property type="entry name" value="DNA_methylase_N4/N6"/>
</dbReference>
<sequence length="363" mass="41236">MRHRFHSICPYFAMFPEAFVEKHLAASRFNGVVFDPFCGRGTTVFEALLNDREAAGCDLHPVAVCITGAKCNPPDRDDVVARLTELEGSFSILPPPVLSEDMTEFFSVCFHADTYEQVRFLRANLNWRDDRTDRFIAALCLGALHGESHRSPNYFSNRMPRTISTKPAYSVRWWEKHGYVAPYRDAFAILRSMIDFRFRTPPPNNRGEIAESDARKAKLAFPHLEGRVTDIITSPPYLDTTNYREDQWLRLWFLGEDPKSTQARDDGRHYNKALYWTFLKEAWEGVAPLLAPQARIVVRIGGRKLSKEEMFDGLLASLNGATGRHVQPVDDGVTTPVKRTQANSFRGSKASPTVEHDFCFVVG</sequence>
<dbReference type="EMBL" id="JRFJ01000002">
    <property type="protein sequence ID" value="KHJ54565.1"/>
    <property type="molecule type" value="Genomic_DNA"/>
</dbReference>
<keyword evidence="3" id="KW-0808">Transferase</keyword>
<comment type="catalytic activity">
    <reaction evidence="4">
        <text>a 2'-deoxyadenosine in DNA + S-adenosyl-L-methionine = an N(6)-methyl-2'-deoxyadenosine in DNA + S-adenosyl-L-homocysteine + H(+)</text>
        <dbReference type="Rhea" id="RHEA:15197"/>
        <dbReference type="Rhea" id="RHEA-COMP:12418"/>
        <dbReference type="Rhea" id="RHEA-COMP:12419"/>
        <dbReference type="ChEBI" id="CHEBI:15378"/>
        <dbReference type="ChEBI" id="CHEBI:57856"/>
        <dbReference type="ChEBI" id="CHEBI:59789"/>
        <dbReference type="ChEBI" id="CHEBI:90615"/>
        <dbReference type="ChEBI" id="CHEBI:90616"/>
        <dbReference type="EC" id="2.1.1.72"/>
    </reaction>
</comment>
<dbReference type="AlphaFoldDB" id="A0A0B1Q6U4"/>
<evidence type="ECO:0000313" key="6">
    <source>
        <dbReference type="EMBL" id="KHJ54565.1"/>
    </source>
</evidence>
<evidence type="ECO:0000313" key="7">
    <source>
        <dbReference type="Proteomes" id="UP000030826"/>
    </source>
</evidence>
<dbReference type="RefSeq" id="WP_039191237.1">
    <property type="nucleotide sequence ID" value="NZ_JRFJ01000002.1"/>
</dbReference>
<dbReference type="GO" id="GO:0009007">
    <property type="term" value="F:site-specific DNA-methyltransferase (adenine-specific) activity"/>
    <property type="evidence" value="ECO:0007669"/>
    <property type="project" value="UniProtKB-EC"/>
</dbReference>
<feature type="domain" description="DNA methylase N-4/N-6" evidence="5">
    <location>
        <begin position="11"/>
        <end position="63"/>
    </location>
</feature>
<evidence type="ECO:0000256" key="1">
    <source>
        <dbReference type="ARBA" id="ARBA00011900"/>
    </source>
</evidence>
<dbReference type="STRING" id="370622.LA66_08160"/>
<dbReference type="Gene3D" id="3.40.50.150">
    <property type="entry name" value="Vaccinia Virus protein VP39"/>
    <property type="match status" value="2"/>
</dbReference>
<evidence type="ECO:0000256" key="4">
    <source>
        <dbReference type="ARBA" id="ARBA00047942"/>
    </source>
</evidence>
<keyword evidence="2 6" id="KW-0489">Methyltransferase</keyword>
<dbReference type="SUPFAM" id="SSF53335">
    <property type="entry name" value="S-adenosyl-L-methionine-dependent methyltransferases"/>
    <property type="match status" value="2"/>
</dbReference>
<dbReference type="InterPro" id="IPR029063">
    <property type="entry name" value="SAM-dependent_MTases_sf"/>
</dbReference>
<gene>
    <name evidence="6" type="ORF">LA66_08160</name>
</gene>
<dbReference type="Pfam" id="PF01555">
    <property type="entry name" value="N6_N4_Mtase"/>
    <property type="match status" value="1"/>
</dbReference>
<evidence type="ECO:0000256" key="2">
    <source>
        <dbReference type="ARBA" id="ARBA00022603"/>
    </source>
</evidence>
<accession>A0A0B1Q6U4</accession>
<dbReference type="Proteomes" id="UP000030826">
    <property type="component" value="Unassembled WGS sequence"/>
</dbReference>
<name>A0A0B1Q6U4_9HYPH</name>
<evidence type="ECO:0000259" key="5">
    <source>
        <dbReference type="Pfam" id="PF01555"/>
    </source>
</evidence>
<dbReference type="EC" id="2.1.1.72" evidence="1"/>
<dbReference type="GO" id="GO:0008170">
    <property type="term" value="F:N-methyltransferase activity"/>
    <property type="evidence" value="ECO:0007669"/>
    <property type="project" value="InterPro"/>
</dbReference>
<organism evidence="6 7">
    <name type="scientific">Aureimonas altamirensis</name>
    <dbReference type="NCBI Taxonomy" id="370622"/>
    <lineage>
        <taxon>Bacteria</taxon>
        <taxon>Pseudomonadati</taxon>
        <taxon>Pseudomonadota</taxon>
        <taxon>Alphaproteobacteria</taxon>
        <taxon>Hyphomicrobiales</taxon>
        <taxon>Aurantimonadaceae</taxon>
        <taxon>Aureimonas</taxon>
    </lineage>
</organism>
<comment type="caution">
    <text evidence="6">The sequence shown here is derived from an EMBL/GenBank/DDBJ whole genome shotgun (WGS) entry which is preliminary data.</text>
</comment>
<dbReference type="GO" id="GO:0032259">
    <property type="term" value="P:methylation"/>
    <property type="evidence" value="ECO:0007669"/>
    <property type="project" value="UniProtKB-KW"/>
</dbReference>
<dbReference type="OrthoDB" id="8901552at2"/>
<reference evidence="6 7" key="1">
    <citation type="submission" date="2014-09" db="EMBL/GenBank/DDBJ databases">
        <title>Isolation and characterization of Aurantimonas altamirensis ON-56566 from clinical sample following a dog bite.</title>
        <authorList>
            <person name="Eshaghi A."/>
            <person name="Li A."/>
            <person name="Shahinas D."/>
            <person name="Bahn P."/>
            <person name="Kus J.V."/>
            <person name="Patel S.N."/>
        </authorList>
    </citation>
    <scope>NUCLEOTIDE SEQUENCE [LARGE SCALE GENOMIC DNA]</scope>
    <source>
        <strain evidence="6 7">ON-56566</strain>
    </source>
</reference>
<proteinExistence type="predicted"/>
<protein>
    <recommendedName>
        <fullName evidence="1">site-specific DNA-methyltransferase (adenine-specific)</fullName>
        <ecNumber evidence="1">2.1.1.72</ecNumber>
    </recommendedName>
</protein>